<proteinExistence type="predicted"/>
<dbReference type="RefSeq" id="WP_002940467.1">
    <property type="nucleotide sequence ID" value="NZ_CEFG01000033.1"/>
</dbReference>
<dbReference type="EMBL" id="FIHD01000020">
    <property type="protein sequence ID" value="CYU96200.1"/>
    <property type="molecule type" value="Genomic_DNA"/>
</dbReference>
<reference evidence="1 2" key="1">
    <citation type="submission" date="2016-02" db="EMBL/GenBank/DDBJ databases">
        <authorList>
            <consortium name="Pathogen Informatics"/>
        </authorList>
    </citation>
    <scope>NUCLEOTIDE SEQUENCE [LARGE SCALE GENOMIC DNA]</scope>
    <source>
        <strain evidence="1 2">LSS54</strain>
    </source>
</reference>
<protein>
    <submittedName>
        <fullName evidence="1">Uncharacterized protein</fullName>
    </submittedName>
</protein>
<name>A0A0Z8GCD4_STRSU</name>
<sequence>MKPFNPDKWILIVILLMAIVAVAYLFFKPVHSIPYIAITTLLFILLQRKNKKK</sequence>
<accession>A0A0Z8GCD4</accession>
<organism evidence="1 2">
    <name type="scientific">Streptococcus suis</name>
    <dbReference type="NCBI Taxonomy" id="1307"/>
    <lineage>
        <taxon>Bacteria</taxon>
        <taxon>Bacillati</taxon>
        <taxon>Bacillota</taxon>
        <taxon>Bacilli</taxon>
        <taxon>Lactobacillales</taxon>
        <taxon>Streptococcaceae</taxon>
        <taxon>Streptococcus</taxon>
    </lineage>
</organism>
<dbReference type="Proteomes" id="UP000073494">
    <property type="component" value="Unassembled WGS sequence"/>
</dbReference>
<evidence type="ECO:0000313" key="1">
    <source>
        <dbReference type="EMBL" id="CYU96200.1"/>
    </source>
</evidence>
<dbReference type="AlphaFoldDB" id="A0A0Z8GCD4"/>
<dbReference type="OrthoDB" id="9802991at2"/>
<evidence type="ECO:0000313" key="2">
    <source>
        <dbReference type="Proteomes" id="UP000073494"/>
    </source>
</evidence>
<gene>
    <name evidence="1" type="ORF">ERS132416_01243</name>
</gene>